<name>A0A381X643_9ZZZZ</name>
<dbReference type="AlphaFoldDB" id="A0A381X643"/>
<sequence length="237" mass="25792">MKLFLSSTILILLVSSLAWAQGDGNKQRKLLRTSQMILDEIQNSPDQKIPMSLISKAKAIIVFPTMLKAGFIVGARYGKGIASVRASDTGKWGPPAFLYTTGASFGFQIGAEAIDLILLVMSQRGLEGLLSEKFSLGADIAISAGPVGRHAEASTDVFMQGEIYSYSRSKGVFGGVSLKGTVITADLDANLAYYGHRYTSEEILLTKQVLKIPESGNQFIKIFNHLAPPYKWNKKKK</sequence>
<dbReference type="InterPro" id="IPR051702">
    <property type="entry name" value="SH3_domain_YSC84-like"/>
</dbReference>
<dbReference type="EMBL" id="UINC01014057">
    <property type="protein sequence ID" value="SVA60225.1"/>
    <property type="molecule type" value="Genomic_DNA"/>
</dbReference>
<dbReference type="PANTHER" id="PTHR15629">
    <property type="entry name" value="SH3YL1 PROTEIN"/>
    <property type="match status" value="1"/>
</dbReference>
<proteinExistence type="predicted"/>
<evidence type="ECO:0000313" key="2">
    <source>
        <dbReference type="EMBL" id="SVA60225.1"/>
    </source>
</evidence>
<reference evidence="2" key="1">
    <citation type="submission" date="2018-05" db="EMBL/GenBank/DDBJ databases">
        <authorList>
            <person name="Lanie J.A."/>
            <person name="Ng W.-L."/>
            <person name="Kazmierczak K.M."/>
            <person name="Andrzejewski T.M."/>
            <person name="Davidsen T.M."/>
            <person name="Wayne K.J."/>
            <person name="Tettelin H."/>
            <person name="Glass J.I."/>
            <person name="Rusch D."/>
            <person name="Podicherti R."/>
            <person name="Tsui H.-C.T."/>
            <person name="Winkler M.E."/>
        </authorList>
    </citation>
    <scope>NUCLEOTIDE SEQUENCE</scope>
</reference>
<dbReference type="InterPro" id="IPR007461">
    <property type="entry name" value="Ysc84_actin-binding"/>
</dbReference>
<dbReference type="GO" id="GO:0035091">
    <property type="term" value="F:phosphatidylinositol binding"/>
    <property type="evidence" value="ECO:0007669"/>
    <property type="project" value="TreeGrafter"/>
</dbReference>
<evidence type="ECO:0000259" key="1">
    <source>
        <dbReference type="Pfam" id="PF04366"/>
    </source>
</evidence>
<organism evidence="2">
    <name type="scientific">marine metagenome</name>
    <dbReference type="NCBI Taxonomy" id="408172"/>
    <lineage>
        <taxon>unclassified sequences</taxon>
        <taxon>metagenomes</taxon>
        <taxon>ecological metagenomes</taxon>
    </lineage>
</organism>
<protein>
    <recommendedName>
        <fullName evidence="1">Ysc84 actin-binding domain-containing protein</fullName>
    </recommendedName>
</protein>
<gene>
    <name evidence="2" type="ORF">METZ01_LOCUS113079</name>
</gene>
<dbReference type="Pfam" id="PF04366">
    <property type="entry name" value="Ysc84"/>
    <property type="match status" value="1"/>
</dbReference>
<feature type="domain" description="Ysc84 actin-binding" evidence="1">
    <location>
        <begin position="101"/>
        <end position="221"/>
    </location>
</feature>
<dbReference type="CDD" id="cd11524">
    <property type="entry name" value="SYLF"/>
    <property type="match status" value="1"/>
</dbReference>
<accession>A0A381X643</accession>
<dbReference type="PANTHER" id="PTHR15629:SF2">
    <property type="entry name" value="SH3 DOMAIN-CONTAINING YSC84-LIKE PROTEIN 1"/>
    <property type="match status" value="1"/>
</dbReference>